<sequence>MQNGGILRNKGMKDAAGFKVDTAYHFDDPMDQKAEQQKGGRYQGYGTFVKNGPDGTTEAVGTNVPDKKNKDNKFDYADDTNDNNDGKFHGQTLNDFHLSYDSDSEILTAEYAGKQWKATLSQLGLNKEDEYNFLITSSQSGNNPAVPSSARGWMRTDLNGSTFKFTPKSNAADEHNPGYNPTKTKPGKQVSVNQTGDQNIPQGSKFEIPQTPQGWNANIDQNNGTITVTPPSNTKPGTKQDIPVKVTYPDGTVDNTNAQIEVVSDQAGDYEPGYNPSTTNPGKPVEVDQTGAPNLPQGTEFEVPKQGIPEGWEATVGEDGKLVVTPSKDIEPGTTEDIPVKVKYPDGSTDDAPAKVTVKDTEANQYDPGYEDTTTNPGKPVELPQTGEVPDGTHFEKPSDIPEGWDVDVDPNDGTTTVTPPADAQPGDEANIPVKVKYPDGQVKTHQRKLLSKIQRQINMNQVMKMKQQTLVNQ</sequence>
<dbReference type="NCBIfam" id="NF038186">
    <property type="entry name" value="YPDG_rpt"/>
    <property type="match status" value="3"/>
</dbReference>
<feature type="domain" description="Long Rib" evidence="2">
    <location>
        <begin position="363"/>
        <end position="445"/>
    </location>
</feature>
<dbReference type="Proteomes" id="UP000242470">
    <property type="component" value="Unassembled WGS sequence"/>
</dbReference>
<evidence type="ECO:0000259" key="2">
    <source>
        <dbReference type="Pfam" id="PF18957"/>
    </source>
</evidence>
<feature type="region of interest" description="Disordered" evidence="1">
    <location>
        <begin position="32"/>
        <end position="86"/>
    </location>
</feature>
<evidence type="ECO:0000256" key="1">
    <source>
        <dbReference type="SAM" id="MobiDB-lite"/>
    </source>
</evidence>
<protein>
    <recommendedName>
        <fullName evidence="2">Long Rib domain-containing protein</fullName>
    </recommendedName>
</protein>
<proteinExistence type="predicted"/>
<feature type="compositionally biased region" description="Polar residues" evidence="1">
    <location>
        <begin position="190"/>
        <end position="202"/>
    </location>
</feature>
<evidence type="ECO:0000313" key="3">
    <source>
        <dbReference type="EMBL" id="PNZ66424.1"/>
    </source>
</evidence>
<feature type="compositionally biased region" description="Basic and acidic residues" evidence="1">
    <location>
        <begin position="391"/>
        <end position="400"/>
    </location>
</feature>
<feature type="domain" description="Long Rib" evidence="2">
    <location>
        <begin position="267"/>
        <end position="359"/>
    </location>
</feature>
<feature type="domain" description="Long Rib" evidence="2">
    <location>
        <begin position="172"/>
        <end position="262"/>
    </location>
</feature>
<gene>
    <name evidence="3" type="ORF">CD158_08555</name>
</gene>
<organism evidence="3 4">
    <name type="scientific">Staphylococcus auricularis</name>
    <dbReference type="NCBI Taxonomy" id="29379"/>
    <lineage>
        <taxon>Bacteria</taxon>
        <taxon>Bacillati</taxon>
        <taxon>Bacillota</taxon>
        <taxon>Bacilli</taxon>
        <taxon>Bacillales</taxon>
        <taxon>Staphylococcaceae</taxon>
        <taxon>Staphylococcus</taxon>
    </lineage>
</organism>
<dbReference type="InterPro" id="IPR044055">
    <property type="entry name" value="RibLong"/>
</dbReference>
<dbReference type="Pfam" id="PF18957">
    <property type="entry name" value="RibLong"/>
    <property type="match status" value="3"/>
</dbReference>
<dbReference type="AlphaFoldDB" id="A0AAP8PN94"/>
<dbReference type="Gene3D" id="2.60.120.200">
    <property type="match status" value="1"/>
</dbReference>
<accession>A0AAP8PN94</accession>
<feature type="compositionally biased region" description="Basic and acidic residues" evidence="1">
    <location>
        <begin position="65"/>
        <end position="76"/>
    </location>
</feature>
<feature type="region of interest" description="Disordered" evidence="1">
    <location>
        <begin position="324"/>
        <end position="433"/>
    </location>
</feature>
<reference evidence="3 4" key="1">
    <citation type="submission" date="2017-08" db="EMBL/GenBank/DDBJ databases">
        <title>Draft genome sequences of 64 type strains of genus Staph aureus.</title>
        <authorList>
            <person name="Cole K."/>
            <person name="Golubchik T."/>
            <person name="Russell J."/>
            <person name="Foster D."/>
            <person name="Llewelyn M."/>
            <person name="Wilson D."/>
            <person name="Crook D."/>
            <person name="Paul J."/>
        </authorList>
    </citation>
    <scope>NUCLEOTIDE SEQUENCE [LARGE SCALE GENOMIC DNA]</scope>
    <source>
        <strain evidence="3 4">NCTC 12101</strain>
    </source>
</reference>
<comment type="caution">
    <text evidence="3">The sequence shown here is derived from an EMBL/GenBank/DDBJ whole genome shotgun (WGS) entry which is preliminary data.</text>
</comment>
<dbReference type="EMBL" id="PPQW01000063">
    <property type="protein sequence ID" value="PNZ66424.1"/>
    <property type="molecule type" value="Genomic_DNA"/>
</dbReference>
<feature type="region of interest" description="Disordered" evidence="1">
    <location>
        <begin position="165"/>
        <end position="207"/>
    </location>
</feature>
<evidence type="ECO:0000313" key="4">
    <source>
        <dbReference type="Proteomes" id="UP000242470"/>
    </source>
</evidence>
<name>A0AAP8PN94_9STAP</name>